<dbReference type="InterPro" id="IPR050991">
    <property type="entry name" value="ECM_Regulatory_Proteins"/>
</dbReference>
<gene>
    <name evidence="5" type="ORF">FKR84_05530</name>
</gene>
<feature type="domain" description="Fibronectin type-III" evidence="4">
    <location>
        <begin position="421"/>
        <end position="512"/>
    </location>
</feature>
<evidence type="ECO:0000313" key="6">
    <source>
        <dbReference type="Proteomes" id="UP000317169"/>
    </source>
</evidence>
<dbReference type="PROSITE" id="PS50853">
    <property type="entry name" value="FN3"/>
    <property type="match status" value="4"/>
</dbReference>
<evidence type="ECO:0000313" key="5">
    <source>
        <dbReference type="EMBL" id="TQD39356.1"/>
    </source>
</evidence>
<feature type="signal peptide" evidence="3">
    <location>
        <begin position="1"/>
        <end position="20"/>
    </location>
</feature>
<reference evidence="5 6" key="1">
    <citation type="submission" date="2019-06" db="EMBL/GenBank/DDBJ databases">
        <title>Flavibacter putida gen. nov., sp. nov., a novel marine bacterium of the family Flavobacteriaceae isolated from coastal seawater.</title>
        <authorList>
            <person name="Feng X."/>
        </authorList>
    </citation>
    <scope>NUCLEOTIDE SEQUENCE [LARGE SCALE GENOMIC DNA]</scope>
    <source>
        <strain evidence="5 6">PLHSN227</strain>
    </source>
</reference>
<dbReference type="PANTHER" id="PTHR46708:SF2">
    <property type="entry name" value="FIBRONECTIN TYPE-III DOMAIN-CONTAINING PROTEIN"/>
    <property type="match status" value="1"/>
</dbReference>
<keyword evidence="6" id="KW-1185">Reference proteome</keyword>
<evidence type="ECO:0000256" key="1">
    <source>
        <dbReference type="ARBA" id="ARBA00022729"/>
    </source>
</evidence>
<dbReference type="PANTHER" id="PTHR46708">
    <property type="entry name" value="TENASCIN"/>
    <property type="match status" value="1"/>
</dbReference>
<evidence type="ECO:0000259" key="4">
    <source>
        <dbReference type="PROSITE" id="PS50853"/>
    </source>
</evidence>
<protein>
    <submittedName>
        <fullName evidence="5">T9SS type A sorting domain-containing protein</fullName>
    </submittedName>
</protein>
<dbReference type="InterPro" id="IPR013783">
    <property type="entry name" value="Ig-like_fold"/>
</dbReference>
<dbReference type="SMART" id="SM00060">
    <property type="entry name" value="FN3"/>
    <property type="match status" value="4"/>
</dbReference>
<feature type="domain" description="Fibronectin type-III" evidence="4">
    <location>
        <begin position="613"/>
        <end position="704"/>
    </location>
</feature>
<proteinExistence type="predicted"/>
<dbReference type="Proteomes" id="UP000317169">
    <property type="component" value="Unassembled WGS sequence"/>
</dbReference>
<dbReference type="InterPro" id="IPR036116">
    <property type="entry name" value="FN3_sf"/>
</dbReference>
<sequence>MYKTTILSLLFFCVTSIGLAQIDLNENFNENNAIPADWSTNGEFASTPVATCEGNSLRDNLWTNSTLGYLYTPNLQNQSTGTIVEINFDYKIVDYISSGLPNQPTQPGWGNMKIAYTIDGGNNWINIHTINDSNHTTSNTCANVNLTIPEGDVPSGSDFQLRFETNWNSGDFYIYIDNVSIIQDVTTPPNCDLTLINPTEGVTNASTDGNISWTPASGGVIGYELNVGTTSGGTNVVENVILNSGETSYSLGQLVETTTYYVQITPYNNIGQASGCSEFSFTTTNLPANDACSNAIQVYGPNYTNTQDASNATNNDGFINSSCGDMNDGVWYTFIGDGGQVTITLEENTNWNAALGIYTGECSVLLCETVEETTGGNLSVSFESVLGTTYYLNVGNQSGTTDNPEGEFTITYESIVNPCPEPSNLMINNVTHESADVSWIENGDAVEWNVEYGEQGFTPGSGTVIYDDDATPDTTLINLEENTTYDVYVSSFCPPDAESDPIGPVSFTTLVNPQPCAQPSNIIVAIEDPQTAEVTWTENGNSTEWEILYGTIGFDPDTEGDLIVNDSGTPSQTLNSLTPSSSYDVYVRAVCENETTDWTGPETFTMPSSICADPSDIVVQELTNSSVQVTWTENGSANEWKVEYGLSGFDPETEGTTLIDDNGELGVSITGLQEDQAYDVYVTAICGDAESERIGPKTFTIELIGVENTNFANFTMYPNPAKQFVNFKAEEKIETITLFDLKGRVIKTKNMRAKEARLNVQDLAAGIYLVKIRIKDKTKTLKFIKE</sequence>
<evidence type="ECO:0000256" key="3">
    <source>
        <dbReference type="SAM" id="SignalP"/>
    </source>
</evidence>
<dbReference type="SUPFAM" id="SSF49265">
    <property type="entry name" value="Fibronectin type III"/>
    <property type="match status" value="2"/>
</dbReference>
<dbReference type="OrthoDB" id="1113525at2"/>
<keyword evidence="2" id="KW-0677">Repeat</keyword>
<dbReference type="InterPro" id="IPR003961">
    <property type="entry name" value="FN3_dom"/>
</dbReference>
<organism evidence="5 6">
    <name type="scientific">Haloflavibacter putidus</name>
    <dbReference type="NCBI Taxonomy" id="2576776"/>
    <lineage>
        <taxon>Bacteria</taxon>
        <taxon>Pseudomonadati</taxon>
        <taxon>Bacteroidota</taxon>
        <taxon>Flavobacteriia</taxon>
        <taxon>Flavobacteriales</taxon>
        <taxon>Flavobacteriaceae</taxon>
        <taxon>Haloflavibacter</taxon>
    </lineage>
</organism>
<comment type="caution">
    <text evidence="5">The sequence shown here is derived from an EMBL/GenBank/DDBJ whole genome shotgun (WGS) entry which is preliminary data.</text>
</comment>
<feature type="domain" description="Fibronectin type-III" evidence="4">
    <location>
        <begin position="194"/>
        <end position="287"/>
    </location>
</feature>
<keyword evidence="1 3" id="KW-0732">Signal</keyword>
<dbReference type="CDD" id="cd00063">
    <property type="entry name" value="FN3"/>
    <property type="match status" value="4"/>
</dbReference>
<feature type="chain" id="PRO_5021232066" evidence="3">
    <location>
        <begin position="21"/>
        <end position="786"/>
    </location>
</feature>
<dbReference type="NCBIfam" id="TIGR04183">
    <property type="entry name" value="Por_Secre_tail"/>
    <property type="match status" value="1"/>
</dbReference>
<dbReference type="InterPro" id="IPR026444">
    <property type="entry name" value="Secre_tail"/>
</dbReference>
<feature type="domain" description="Fibronectin type-III" evidence="4">
    <location>
        <begin position="518"/>
        <end position="609"/>
    </location>
</feature>
<dbReference type="Gene3D" id="2.60.120.260">
    <property type="entry name" value="Galactose-binding domain-like"/>
    <property type="match status" value="1"/>
</dbReference>
<evidence type="ECO:0000256" key="2">
    <source>
        <dbReference type="ARBA" id="ARBA00022737"/>
    </source>
</evidence>
<dbReference type="EMBL" id="VIAR01000004">
    <property type="protein sequence ID" value="TQD39356.1"/>
    <property type="molecule type" value="Genomic_DNA"/>
</dbReference>
<name>A0A507ZNP5_9FLAO</name>
<dbReference type="RefSeq" id="WP_141421303.1">
    <property type="nucleotide sequence ID" value="NZ_VIAR01000004.1"/>
</dbReference>
<dbReference type="Pfam" id="PF18962">
    <property type="entry name" value="Por_Secre_tail"/>
    <property type="match status" value="1"/>
</dbReference>
<dbReference type="Pfam" id="PF00041">
    <property type="entry name" value="fn3"/>
    <property type="match status" value="2"/>
</dbReference>
<dbReference type="AlphaFoldDB" id="A0A507ZNP5"/>
<dbReference type="Gene3D" id="2.60.40.10">
    <property type="entry name" value="Immunoglobulins"/>
    <property type="match status" value="4"/>
</dbReference>
<accession>A0A507ZNP5</accession>